<sequence>MVPRISGHAEEAAGQVIKAAIRVNSRHTARTCSITTWWALQPCSCRSAASQAASRQTGVKCGD</sequence>
<evidence type="ECO:0000313" key="2">
    <source>
        <dbReference type="Proteomes" id="UP000006906"/>
    </source>
</evidence>
<name>A0A2K3DIV7_CHLRE</name>
<dbReference type="RefSeq" id="XP_042922496.1">
    <property type="nucleotide sequence ID" value="XM_043063928.1"/>
</dbReference>
<dbReference type="KEGG" id="cre:CHLRE_07g318426v5"/>
<dbReference type="Proteomes" id="UP000006906">
    <property type="component" value="Chromosome 7"/>
</dbReference>
<dbReference type="AlphaFoldDB" id="A0A2K3DIV7"/>
<dbReference type="Gramene" id="PNW80460">
    <property type="protein sequence ID" value="PNW80460"/>
    <property type="gene ID" value="CHLRE_07g318426v5"/>
</dbReference>
<dbReference type="GeneID" id="66053971"/>
<organism evidence="1 2">
    <name type="scientific">Chlamydomonas reinhardtii</name>
    <name type="common">Chlamydomonas smithii</name>
    <dbReference type="NCBI Taxonomy" id="3055"/>
    <lineage>
        <taxon>Eukaryota</taxon>
        <taxon>Viridiplantae</taxon>
        <taxon>Chlorophyta</taxon>
        <taxon>core chlorophytes</taxon>
        <taxon>Chlorophyceae</taxon>
        <taxon>CS clade</taxon>
        <taxon>Chlamydomonadales</taxon>
        <taxon>Chlamydomonadaceae</taxon>
        <taxon>Chlamydomonas</taxon>
    </lineage>
</organism>
<keyword evidence="2" id="KW-1185">Reference proteome</keyword>
<gene>
    <name evidence="1" type="ORF">CHLRE_07g318426v5</name>
</gene>
<reference evidence="1 2" key="1">
    <citation type="journal article" date="2007" name="Science">
        <title>The Chlamydomonas genome reveals the evolution of key animal and plant functions.</title>
        <authorList>
            <person name="Merchant S.S."/>
            <person name="Prochnik S.E."/>
            <person name="Vallon O."/>
            <person name="Harris E.H."/>
            <person name="Karpowicz S.J."/>
            <person name="Witman G.B."/>
            <person name="Terry A."/>
            <person name="Salamov A."/>
            <person name="Fritz-Laylin L.K."/>
            <person name="Marechal-Drouard L."/>
            <person name="Marshall W.F."/>
            <person name="Qu L.H."/>
            <person name="Nelson D.R."/>
            <person name="Sanderfoot A.A."/>
            <person name="Spalding M.H."/>
            <person name="Kapitonov V.V."/>
            <person name="Ren Q."/>
            <person name="Ferris P."/>
            <person name="Lindquist E."/>
            <person name="Shapiro H."/>
            <person name="Lucas S.M."/>
            <person name="Grimwood J."/>
            <person name="Schmutz J."/>
            <person name="Cardol P."/>
            <person name="Cerutti H."/>
            <person name="Chanfreau G."/>
            <person name="Chen C.L."/>
            <person name="Cognat V."/>
            <person name="Croft M.T."/>
            <person name="Dent R."/>
            <person name="Dutcher S."/>
            <person name="Fernandez E."/>
            <person name="Fukuzawa H."/>
            <person name="Gonzalez-Ballester D."/>
            <person name="Gonzalez-Halphen D."/>
            <person name="Hallmann A."/>
            <person name="Hanikenne M."/>
            <person name="Hippler M."/>
            <person name="Inwood W."/>
            <person name="Jabbari K."/>
            <person name="Kalanon M."/>
            <person name="Kuras R."/>
            <person name="Lefebvre P.A."/>
            <person name="Lemaire S.D."/>
            <person name="Lobanov A.V."/>
            <person name="Lohr M."/>
            <person name="Manuell A."/>
            <person name="Meier I."/>
            <person name="Mets L."/>
            <person name="Mittag M."/>
            <person name="Mittelmeier T."/>
            <person name="Moroney J.V."/>
            <person name="Moseley J."/>
            <person name="Napoli C."/>
            <person name="Nedelcu A.M."/>
            <person name="Niyogi K."/>
            <person name="Novoselov S.V."/>
            <person name="Paulsen I.T."/>
            <person name="Pazour G."/>
            <person name="Purton S."/>
            <person name="Ral J.P."/>
            <person name="Riano-Pachon D.M."/>
            <person name="Riekhof W."/>
            <person name="Rymarquis L."/>
            <person name="Schroda M."/>
            <person name="Stern D."/>
            <person name="Umen J."/>
            <person name="Willows R."/>
            <person name="Wilson N."/>
            <person name="Zimmer S.L."/>
            <person name="Allmer J."/>
            <person name="Balk J."/>
            <person name="Bisova K."/>
            <person name="Chen C.J."/>
            <person name="Elias M."/>
            <person name="Gendler K."/>
            <person name="Hauser C."/>
            <person name="Lamb M.R."/>
            <person name="Ledford H."/>
            <person name="Long J.C."/>
            <person name="Minagawa J."/>
            <person name="Page M.D."/>
            <person name="Pan J."/>
            <person name="Pootakham W."/>
            <person name="Roje S."/>
            <person name="Rose A."/>
            <person name="Stahlberg E."/>
            <person name="Terauchi A.M."/>
            <person name="Yang P."/>
            <person name="Ball S."/>
            <person name="Bowler C."/>
            <person name="Dieckmann C.L."/>
            <person name="Gladyshev V.N."/>
            <person name="Green P."/>
            <person name="Jorgensen R."/>
            <person name="Mayfield S."/>
            <person name="Mueller-Roeber B."/>
            <person name="Rajamani S."/>
            <person name="Sayre R.T."/>
            <person name="Brokstein P."/>
            <person name="Dubchak I."/>
            <person name="Goodstein D."/>
            <person name="Hornick L."/>
            <person name="Huang Y.W."/>
            <person name="Jhaveri J."/>
            <person name="Luo Y."/>
            <person name="Martinez D."/>
            <person name="Ngau W.C."/>
            <person name="Otillar B."/>
            <person name="Poliakov A."/>
            <person name="Porter A."/>
            <person name="Szajkowski L."/>
            <person name="Werner G."/>
            <person name="Zhou K."/>
            <person name="Grigoriev I.V."/>
            <person name="Rokhsar D.S."/>
            <person name="Grossman A.R."/>
        </authorList>
    </citation>
    <scope>NUCLEOTIDE SEQUENCE [LARGE SCALE GENOMIC DNA]</scope>
    <source>
        <strain evidence="2">CC-503</strain>
    </source>
</reference>
<protein>
    <submittedName>
        <fullName evidence="1">Uncharacterized protein</fullName>
    </submittedName>
</protein>
<proteinExistence type="predicted"/>
<dbReference type="EMBL" id="CM008968">
    <property type="protein sequence ID" value="PNW80460.1"/>
    <property type="molecule type" value="Genomic_DNA"/>
</dbReference>
<evidence type="ECO:0000313" key="1">
    <source>
        <dbReference type="EMBL" id="PNW80460.1"/>
    </source>
</evidence>
<accession>A0A2K3DIV7</accession>
<dbReference type="InParanoid" id="A0A2K3DIV7"/>